<evidence type="ECO:0000313" key="3">
    <source>
        <dbReference type="Proteomes" id="UP000236642"/>
    </source>
</evidence>
<feature type="transmembrane region" description="Helical" evidence="1">
    <location>
        <begin position="342"/>
        <end position="361"/>
    </location>
</feature>
<feature type="transmembrane region" description="Helical" evidence="1">
    <location>
        <begin position="221"/>
        <end position="240"/>
    </location>
</feature>
<name>A0A2H5Y5N9_9CHLR</name>
<comment type="caution">
    <text evidence="2">The sequence shown here is derived from an EMBL/GenBank/DDBJ whole genome shotgun (WGS) entry which is preliminary data.</text>
</comment>
<keyword evidence="1" id="KW-0472">Membrane</keyword>
<feature type="transmembrane region" description="Helical" evidence="1">
    <location>
        <begin position="260"/>
        <end position="281"/>
    </location>
</feature>
<feature type="transmembrane region" description="Helical" evidence="1">
    <location>
        <begin position="302"/>
        <end position="322"/>
    </location>
</feature>
<proteinExistence type="predicted"/>
<evidence type="ECO:0000256" key="1">
    <source>
        <dbReference type="SAM" id="Phobius"/>
    </source>
</evidence>
<dbReference type="AlphaFoldDB" id="A0A2H5Y5N9"/>
<feature type="transmembrane region" description="Helical" evidence="1">
    <location>
        <begin position="108"/>
        <end position="129"/>
    </location>
</feature>
<protein>
    <submittedName>
        <fullName evidence="2">Uncharacterized protein</fullName>
    </submittedName>
</protein>
<keyword evidence="1" id="KW-1133">Transmembrane helix</keyword>
<keyword evidence="1" id="KW-0812">Transmembrane</keyword>
<sequence length="461" mass="51466">MALRRLLRLPSELPVLVGFEEEILPVLTGFWLALLIGFILGGWDWAFAVGVWGTVTLIMLWPVGRRLGRRYLSYRTPWFILGVLSMAYIPLAGFVLQSDLPFSVKSAVWFGLPIDLTVFAIIPSLRAAIAKPIRMFFRPDLLFGDGRLLCCGIIAIVLGMRYIIGSPPMGVPWPIPKWNWWAILFAMLAGFIPMIPIRGMLKLVMRLGRLTGRWGQGWGSILLRESALVLSALGIGYGFHNAFLGTVPFTVPISTDHPHFRPALLILLAGAAWIIFVRGAYKKYGIGDPFIREQPGQTAVKQILLVIGLVPMFYGLMSILHLDPMHLQRGVGGLRHPGNWAGLWGIGGPFILWGLIVLIPFRVLGQINQRMALVQQMAAIVLPAMEVEDRRRILVRIMSALAEMPEASRRDLMRAMLEALREQPEPVRVTMAVARMEAMAVLPEPQRITLMRTMDALMAGE</sequence>
<reference evidence="3" key="1">
    <citation type="submission" date="2017-09" db="EMBL/GenBank/DDBJ databases">
        <title>Metaegenomics of thermophilic ammonia-oxidizing enrichment culture.</title>
        <authorList>
            <person name="Kato S."/>
            <person name="Suzuki K."/>
        </authorList>
    </citation>
    <scope>NUCLEOTIDE SEQUENCE [LARGE SCALE GENOMIC DNA]</scope>
</reference>
<feature type="transmembrane region" description="Helical" evidence="1">
    <location>
        <begin position="21"/>
        <end position="39"/>
    </location>
</feature>
<evidence type="ECO:0000313" key="2">
    <source>
        <dbReference type="EMBL" id="GBD08760.1"/>
    </source>
</evidence>
<dbReference type="EMBL" id="BEHY01000017">
    <property type="protein sequence ID" value="GBD08760.1"/>
    <property type="molecule type" value="Genomic_DNA"/>
</dbReference>
<feature type="transmembrane region" description="Helical" evidence="1">
    <location>
        <begin position="76"/>
        <end position="96"/>
    </location>
</feature>
<feature type="transmembrane region" description="Helical" evidence="1">
    <location>
        <begin position="141"/>
        <end position="164"/>
    </location>
</feature>
<dbReference type="Proteomes" id="UP000236642">
    <property type="component" value="Unassembled WGS sequence"/>
</dbReference>
<feature type="transmembrane region" description="Helical" evidence="1">
    <location>
        <begin position="180"/>
        <end position="201"/>
    </location>
</feature>
<feature type="transmembrane region" description="Helical" evidence="1">
    <location>
        <begin position="45"/>
        <end position="64"/>
    </location>
</feature>
<accession>A0A2H5Y5N9</accession>
<gene>
    <name evidence="2" type="ORF">HRbin22_01001</name>
</gene>
<organism evidence="2 3">
    <name type="scientific">Candidatus Thermoflexus japonica</name>
    <dbReference type="NCBI Taxonomy" id="2035417"/>
    <lineage>
        <taxon>Bacteria</taxon>
        <taxon>Bacillati</taxon>
        <taxon>Chloroflexota</taxon>
        <taxon>Thermoflexia</taxon>
        <taxon>Thermoflexales</taxon>
        <taxon>Thermoflexaceae</taxon>
        <taxon>Thermoflexus</taxon>
    </lineage>
</organism>